<dbReference type="PROSITE" id="PS00194">
    <property type="entry name" value="THIOREDOXIN_1"/>
    <property type="match status" value="1"/>
</dbReference>
<dbReference type="Pfam" id="PF00578">
    <property type="entry name" value="AhpC-TSA"/>
    <property type="match status" value="1"/>
</dbReference>
<dbReference type="NCBIfam" id="NF002854">
    <property type="entry name" value="PRK03147.1"/>
    <property type="match status" value="1"/>
</dbReference>
<keyword evidence="2" id="KW-0812">Transmembrane</keyword>
<dbReference type="InterPro" id="IPR036249">
    <property type="entry name" value="Thioredoxin-like_sf"/>
</dbReference>
<dbReference type="Proteomes" id="UP000322139">
    <property type="component" value="Unassembled WGS sequence"/>
</dbReference>
<organism evidence="4 5">
    <name type="scientific">Bacillus infantis</name>
    <dbReference type="NCBI Taxonomy" id="324767"/>
    <lineage>
        <taxon>Bacteria</taxon>
        <taxon>Bacillati</taxon>
        <taxon>Bacillota</taxon>
        <taxon>Bacilli</taxon>
        <taxon>Bacillales</taxon>
        <taxon>Bacillaceae</taxon>
        <taxon>Bacillus</taxon>
    </lineage>
</organism>
<dbReference type="PANTHER" id="PTHR42852">
    <property type="entry name" value="THIOL:DISULFIDE INTERCHANGE PROTEIN DSBE"/>
    <property type="match status" value="1"/>
</dbReference>
<keyword evidence="1" id="KW-1015">Disulfide bond</keyword>
<feature type="transmembrane region" description="Helical" evidence="2">
    <location>
        <begin position="9"/>
        <end position="28"/>
    </location>
</feature>
<protein>
    <submittedName>
        <fullName evidence="4">Thiol-disulfide oxidoreductase ResA</fullName>
    </submittedName>
</protein>
<dbReference type="SUPFAM" id="SSF52833">
    <property type="entry name" value="Thioredoxin-like"/>
    <property type="match status" value="1"/>
</dbReference>
<dbReference type="Gene3D" id="3.40.30.10">
    <property type="entry name" value="Glutaredoxin"/>
    <property type="match status" value="1"/>
</dbReference>
<keyword evidence="2" id="KW-0472">Membrane</keyword>
<dbReference type="InterPro" id="IPR000866">
    <property type="entry name" value="AhpC/TSA"/>
</dbReference>
<dbReference type="InterPro" id="IPR013766">
    <property type="entry name" value="Thioredoxin_domain"/>
</dbReference>
<sequence length="178" mass="20232">MKAKKTHRLVMRSIILLILFFAAGYTLYQNVFSKESGTKAMLNEKAPDFALQTLDGKKTKLSEYNGRPVLINFFATWCAPCKNEMPAIQSTYEEFKDDGFEVLAVNLSEPEISVKNLKEQLGIDFQILLDKNNAVESMYDVYKIPSSFFIDSSGKIARVYEGEMSEEDLNDWVGELVD</sequence>
<dbReference type="CDD" id="cd02966">
    <property type="entry name" value="TlpA_like_family"/>
    <property type="match status" value="1"/>
</dbReference>
<comment type="caution">
    <text evidence="4">The sequence shown here is derived from an EMBL/GenBank/DDBJ whole genome shotgun (WGS) entry which is preliminary data.</text>
</comment>
<dbReference type="GO" id="GO:0016491">
    <property type="term" value="F:oxidoreductase activity"/>
    <property type="evidence" value="ECO:0007669"/>
    <property type="project" value="InterPro"/>
</dbReference>
<evidence type="ECO:0000259" key="3">
    <source>
        <dbReference type="PROSITE" id="PS51352"/>
    </source>
</evidence>
<name>A0A5D4R614_9BACI</name>
<dbReference type="EMBL" id="VTER01000007">
    <property type="protein sequence ID" value="TYS46873.1"/>
    <property type="molecule type" value="Genomic_DNA"/>
</dbReference>
<dbReference type="InterPro" id="IPR050553">
    <property type="entry name" value="Thioredoxin_ResA/DsbE_sf"/>
</dbReference>
<evidence type="ECO:0000256" key="2">
    <source>
        <dbReference type="SAM" id="Phobius"/>
    </source>
</evidence>
<feature type="domain" description="Thioredoxin" evidence="3">
    <location>
        <begin position="40"/>
        <end position="178"/>
    </location>
</feature>
<dbReference type="AlphaFoldDB" id="A0A5D4R614"/>
<dbReference type="PROSITE" id="PS51352">
    <property type="entry name" value="THIOREDOXIN_2"/>
    <property type="match status" value="1"/>
</dbReference>
<evidence type="ECO:0000313" key="4">
    <source>
        <dbReference type="EMBL" id="TYS46873.1"/>
    </source>
</evidence>
<evidence type="ECO:0000313" key="5">
    <source>
        <dbReference type="Proteomes" id="UP000322139"/>
    </source>
</evidence>
<reference evidence="4 5" key="1">
    <citation type="submission" date="2019-08" db="EMBL/GenBank/DDBJ databases">
        <title>Bacillus genomes from the desert of Cuatro Cienegas, Coahuila.</title>
        <authorList>
            <person name="Olmedo-Alvarez G."/>
        </authorList>
    </citation>
    <scope>NUCLEOTIDE SEQUENCE [LARGE SCALE GENOMIC DNA]</scope>
    <source>
        <strain evidence="4 5">CH446_14T</strain>
    </source>
</reference>
<dbReference type="PANTHER" id="PTHR42852:SF13">
    <property type="entry name" value="PROTEIN DIPZ"/>
    <property type="match status" value="1"/>
</dbReference>
<proteinExistence type="predicted"/>
<evidence type="ECO:0000256" key="1">
    <source>
        <dbReference type="ARBA" id="ARBA00023157"/>
    </source>
</evidence>
<gene>
    <name evidence="4" type="primary">resA</name>
    <name evidence="4" type="ORF">FZD51_15510</name>
</gene>
<keyword evidence="2" id="KW-1133">Transmembrane helix</keyword>
<dbReference type="GO" id="GO:0016209">
    <property type="term" value="F:antioxidant activity"/>
    <property type="evidence" value="ECO:0007669"/>
    <property type="project" value="InterPro"/>
</dbReference>
<dbReference type="InterPro" id="IPR017937">
    <property type="entry name" value="Thioredoxin_CS"/>
</dbReference>
<dbReference type="RefSeq" id="WP_148975606.1">
    <property type="nucleotide sequence ID" value="NZ_VTER01000007.1"/>
</dbReference>
<accession>A0A5D4R614</accession>